<dbReference type="Gramene" id="RZC62082">
    <property type="protein sequence ID" value="RZC62082"/>
    <property type="gene ID" value="C5167_023857"/>
</dbReference>
<gene>
    <name evidence="2" type="ORF">C5167_023857</name>
</gene>
<name>A0A4Y7JPX9_PAPSO</name>
<feature type="compositionally biased region" description="Basic and acidic residues" evidence="1">
    <location>
        <begin position="82"/>
        <end position="94"/>
    </location>
</feature>
<feature type="compositionally biased region" description="Low complexity" evidence="1">
    <location>
        <begin position="229"/>
        <end position="239"/>
    </location>
</feature>
<reference evidence="2 3" key="1">
    <citation type="journal article" date="2018" name="Science">
        <title>The opium poppy genome and morphinan production.</title>
        <authorList>
            <person name="Guo L."/>
            <person name="Winzer T."/>
            <person name="Yang X."/>
            <person name="Li Y."/>
            <person name="Ning Z."/>
            <person name="He Z."/>
            <person name="Teodor R."/>
            <person name="Lu Y."/>
            <person name="Bowser T.A."/>
            <person name="Graham I.A."/>
            <person name="Ye K."/>
        </authorList>
    </citation>
    <scope>NUCLEOTIDE SEQUENCE [LARGE SCALE GENOMIC DNA]</scope>
    <source>
        <strain evidence="3">cv. HN1</strain>
        <tissue evidence="2">Leaves</tissue>
    </source>
</reference>
<evidence type="ECO:0000313" key="2">
    <source>
        <dbReference type="EMBL" id="RZC62082.1"/>
    </source>
</evidence>
<dbReference type="AlphaFoldDB" id="A0A4Y7JPX9"/>
<evidence type="ECO:0000313" key="3">
    <source>
        <dbReference type="Proteomes" id="UP000316621"/>
    </source>
</evidence>
<feature type="compositionally biased region" description="Basic residues" evidence="1">
    <location>
        <begin position="32"/>
        <end position="42"/>
    </location>
</feature>
<proteinExistence type="predicted"/>
<feature type="compositionally biased region" description="Polar residues" evidence="1">
    <location>
        <begin position="777"/>
        <end position="789"/>
    </location>
</feature>
<feature type="non-terminal residue" evidence="2">
    <location>
        <position position="855"/>
    </location>
</feature>
<feature type="compositionally biased region" description="Basic and acidic residues" evidence="1">
    <location>
        <begin position="101"/>
        <end position="117"/>
    </location>
</feature>
<feature type="region of interest" description="Disordered" evidence="1">
    <location>
        <begin position="801"/>
        <end position="836"/>
    </location>
</feature>
<feature type="compositionally biased region" description="Low complexity" evidence="1">
    <location>
        <begin position="150"/>
        <end position="161"/>
    </location>
</feature>
<dbReference type="PANTHER" id="PTHR35746">
    <property type="entry name" value="PENTATRICOPEPTIDE REPEAT (PPR) SUPERFAMILY PROTEIN"/>
    <property type="match status" value="1"/>
</dbReference>
<feature type="region of interest" description="Disordered" evidence="1">
    <location>
        <begin position="425"/>
        <end position="449"/>
    </location>
</feature>
<evidence type="ECO:0000256" key="1">
    <source>
        <dbReference type="SAM" id="MobiDB-lite"/>
    </source>
</evidence>
<feature type="compositionally biased region" description="Basic and acidic residues" evidence="1">
    <location>
        <begin position="165"/>
        <end position="179"/>
    </location>
</feature>
<dbReference type="EMBL" id="CM010719">
    <property type="protein sequence ID" value="RZC62082.1"/>
    <property type="molecule type" value="Genomic_DNA"/>
</dbReference>
<feature type="compositionally biased region" description="Low complexity" evidence="1">
    <location>
        <begin position="1"/>
        <end position="11"/>
    </location>
</feature>
<feature type="compositionally biased region" description="Basic and acidic residues" evidence="1">
    <location>
        <begin position="825"/>
        <end position="836"/>
    </location>
</feature>
<accession>A0A4Y7JPX9</accession>
<dbReference type="PANTHER" id="PTHR35746:SF1">
    <property type="entry name" value="PENTATRICOPEPTIDE REPEAT (PPR) SUPERFAMILY PROTEIN"/>
    <property type="match status" value="1"/>
</dbReference>
<keyword evidence="3" id="KW-1185">Reference proteome</keyword>
<feature type="compositionally biased region" description="Basic and acidic residues" evidence="1">
    <location>
        <begin position="801"/>
        <end position="814"/>
    </location>
</feature>
<feature type="region of interest" description="Disordered" evidence="1">
    <location>
        <begin position="294"/>
        <end position="316"/>
    </location>
</feature>
<organism evidence="2 3">
    <name type="scientific">Papaver somniferum</name>
    <name type="common">Opium poppy</name>
    <dbReference type="NCBI Taxonomy" id="3469"/>
    <lineage>
        <taxon>Eukaryota</taxon>
        <taxon>Viridiplantae</taxon>
        <taxon>Streptophyta</taxon>
        <taxon>Embryophyta</taxon>
        <taxon>Tracheophyta</taxon>
        <taxon>Spermatophyta</taxon>
        <taxon>Magnoliopsida</taxon>
        <taxon>Ranunculales</taxon>
        <taxon>Papaveraceae</taxon>
        <taxon>Papaveroideae</taxon>
        <taxon>Papaver</taxon>
    </lineage>
</organism>
<feature type="region of interest" description="Disordered" evidence="1">
    <location>
        <begin position="1"/>
        <end position="260"/>
    </location>
</feature>
<dbReference type="OMA" id="KGKLDKW"/>
<feature type="compositionally biased region" description="Polar residues" evidence="1">
    <location>
        <begin position="194"/>
        <end position="218"/>
    </location>
</feature>
<dbReference type="STRING" id="3469.A0A4Y7JPX9"/>
<feature type="region of interest" description="Disordered" evidence="1">
    <location>
        <begin position="668"/>
        <end position="789"/>
    </location>
</feature>
<feature type="compositionally biased region" description="Polar residues" evidence="1">
    <location>
        <begin position="668"/>
        <end position="705"/>
    </location>
</feature>
<dbReference type="Proteomes" id="UP000316621">
    <property type="component" value="Chromosome 5"/>
</dbReference>
<feature type="compositionally biased region" description="Polar residues" evidence="1">
    <location>
        <begin position="140"/>
        <end position="149"/>
    </location>
</feature>
<feature type="compositionally biased region" description="Basic and acidic residues" evidence="1">
    <location>
        <begin position="307"/>
        <end position="316"/>
    </location>
</feature>
<protein>
    <submittedName>
        <fullName evidence="2">Uncharacterized protein</fullName>
    </submittedName>
</protein>
<sequence>MQGETAATTAANHGHHRCSKCNWPYANPHPSAKQRRHHKKVCGKVQGYVATSTDNNEDDNKPLNADDNNDSDATSSSTHLNASDEKQQQSDESKNQIPIQIKDEEKSNGKGKLDKWLSAKSEGGDEFSDATTDFAADPLSRTNSIIQQANDPSNDSNSESPGASEKVEDQMENGRKEDLASSSDMPLLVDSRANKSGNLYSENTQSDENITEVKQVSEINEDDLVETLSSSIDSSAGKISGEESEIDSKSEKMNGLTGQEISPDIVDACKVAVTDNEAKEAIIESKVSQADNGLKGFETSSSAIDSSADKISGEDSEIDSKMDGLMEQEISPDIVDALKVLVTDDEVKEAMMDSKVSLAEISPSHTEVFITREVNEDLSVHPENARVDIEKLSEVNVEDSDDHELLKPELGVVADCSKVIENDNEEVHLSSSKSGPNADSIVPEEQVHGDNLQQEEATSKMMLQEVIVEGQADIPVAMDTVDNGVESLPDNTNDVSALSQTEKDEIDAVLGVQELHCGQEDQSSNIVPEAHSVAAAGADRIPSPSDAVNIIAVCEDEAKVDYPNVSVTSRGVATEESFTNPTEKSPVVAVCPTEPVENLIHEERNLNDSGGSEVIHSCAENSEVKELLVASVNGKVEDTIIENSAREPSDVHSQSLLVEEGNSLLKQQQSDSLVVQPPDCSTDTISQTDSVEANWGSVSDGTSLSLKEDVSDVQGTNTPVSMEAAQGTDSQNRSIDRFEPPSVTSVAKSSNEGDLKSASEIQTLTTQGEKKEDGSAKLSSDSGKAHSTSLRSLLGSIIESKKVKTKQNDDDHLPKTVNSTTATERAMKTNQQKEWDSPARFPVTMHREKRKAKQW</sequence>